<sequence length="70" mass="8126">MLEQLVILNFPFPIYVDYNGSFAKENSVIPEDRYFHSFLLDKEGHPVFVGDPLASDRMMELFKEALESLD</sequence>
<accession>A0A9D9NL04</accession>
<protein>
    <submittedName>
        <fullName evidence="1">Uncharacterized protein</fullName>
    </submittedName>
</protein>
<dbReference type="InterPro" id="IPR036249">
    <property type="entry name" value="Thioredoxin-like_sf"/>
</dbReference>
<evidence type="ECO:0000313" key="1">
    <source>
        <dbReference type="EMBL" id="MBO8477361.1"/>
    </source>
</evidence>
<dbReference type="SUPFAM" id="SSF52833">
    <property type="entry name" value="Thioredoxin-like"/>
    <property type="match status" value="1"/>
</dbReference>
<proteinExistence type="predicted"/>
<dbReference type="Proteomes" id="UP000823771">
    <property type="component" value="Unassembled WGS sequence"/>
</dbReference>
<gene>
    <name evidence="1" type="ORF">IAB80_00420</name>
</gene>
<name>A0A9D9NL04_9BACT</name>
<dbReference type="AlphaFoldDB" id="A0A9D9NL04"/>
<reference evidence="1" key="1">
    <citation type="submission" date="2020-10" db="EMBL/GenBank/DDBJ databases">
        <authorList>
            <person name="Gilroy R."/>
        </authorList>
    </citation>
    <scope>NUCLEOTIDE SEQUENCE</scope>
    <source>
        <strain evidence="1">2478</strain>
    </source>
</reference>
<organism evidence="1 2">
    <name type="scientific">Candidatus Cryptobacteroides excrementipullorum</name>
    <dbReference type="NCBI Taxonomy" id="2840761"/>
    <lineage>
        <taxon>Bacteria</taxon>
        <taxon>Pseudomonadati</taxon>
        <taxon>Bacteroidota</taxon>
        <taxon>Bacteroidia</taxon>
        <taxon>Bacteroidales</taxon>
        <taxon>Candidatus Cryptobacteroides</taxon>
    </lineage>
</organism>
<dbReference type="EMBL" id="JADILZ010000009">
    <property type="protein sequence ID" value="MBO8477361.1"/>
    <property type="molecule type" value="Genomic_DNA"/>
</dbReference>
<comment type="caution">
    <text evidence="1">The sequence shown here is derived from an EMBL/GenBank/DDBJ whole genome shotgun (WGS) entry which is preliminary data.</text>
</comment>
<reference evidence="1" key="2">
    <citation type="journal article" date="2021" name="PeerJ">
        <title>Extensive microbial diversity within the chicken gut microbiome revealed by metagenomics and culture.</title>
        <authorList>
            <person name="Gilroy R."/>
            <person name="Ravi A."/>
            <person name="Getino M."/>
            <person name="Pursley I."/>
            <person name="Horton D.L."/>
            <person name="Alikhan N.F."/>
            <person name="Baker D."/>
            <person name="Gharbi K."/>
            <person name="Hall N."/>
            <person name="Watson M."/>
            <person name="Adriaenssens E.M."/>
            <person name="Foster-Nyarko E."/>
            <person name="Jarju S."/>
            <person name="Secka A."/>
            <person name="Antonio M."/>
            <person name="Oren A."/>
            <person name="Chaudhuri R.R."/>
            <person name="La Ragione R."/>
            <person name="Hildebrand F."/>
            <person name="Pallen M.J."/>
        </authorList>
    </citation>
    <scope>NUCLEOTIDE SEQUENCE</scope>
    <source>
        <strain evidence="1">2478</strain>
    </source>
</reference>
<evidence type="ECO:0000313" key="2">
    <source>
        <dbReference type="Proteomes" id="UP000823771"/>
    </source>
</evidence>